<evidence type="ECO:0000256" key="1">
    <source>
        <dbReference type="SAM" id="MobiDB-lite"/>
    </source>
</evidence>
<evidence type="ECO:0000313" key="4">
    <source>
        <dbReference type="Proteomes" id="UP000752171"/>
    </source>
</evidence>
<dbReference type="AlphaFoldDB" id="A0A8T2LZA1"/>
<gene>
    <name evidence="3" type="ORF">AMEX_G8564</name>
</gene>
<feature type="region of interest" description="Disordered" evidence="1">
    <location>
        <begin position="129"/>
        <end position="177"/>
    </location>
</feature>
<proteinExistence type="predicted"/>
<evidence type="ECO:0000313" key="3">
    <source>
        <dbReference type="EMBL" id="KAG9276264.1"/>
    </source>
</evidence>
<dbReference type="InterPro" id="IPR032738">
    <property type="entry name" value="Tbc1d30_C"/>
</dbReference>
<dbReference type="Pfam" id="PF15733">
    <property type="entry name" value="DUF4682"/>
    <property type="match status" value="1"/>
</dbReference>
<feature type="compositionally biased region" description="Polar residues" evidence="1">
    <location>
        <begin position="137"/>
        <end position="150"/>
    </location>
</feature>
<evidence type="ECO:0000259" key="2">
    <source>
        <dbReference type="Pfam" id="PF15733"/>
    </source>
</evidence>
<dbReference type="PANTHER" id="PTHR36290:SF1">
    <property type="entry name" value="RIKEN CDNA D630039A03 GENE"/>
    <property type="match status" value="1"/>
</dbReference>
<dbReference type="PANTHER" id="PTHR36290">
    <property type="entry name" value="RIKEN CDNA D630039A03 GENE"/>
    <property type="match status" value="1"/>
</dbReference>
<comment type="caution">
    <text evidence="3">The sequence shown here is derived from an EMBL/GenBank/DDBJ whole genome shotgun (WGS) entry which is preliminary data.</text>
</comment>
<organism evidence="3 4">
    <name type="scientific">Astyanax mexicanus</name>
    <name type="common">Blind cave fish</name>
    <name type="synonym">Astyanax fasciatus mexicanus</name>
    <dbReference type="NCBI Taxonomy" id="7994"/>
    <lineage>
        <taxon>Eukaryota</taxon>
        <taxon>Metazoa</taxon>
        <taxon>Chordata</taxon>
        <taxon>Craniata</taxon>
        <taxon>Vertebrata</taxon>
        <taxon>Euteleostomi</taxon>
        <taxon>Actinopterygii</taxon>
        <taxon>Neopterygii</taxon>
        <taxon>Teleostei</taxon>
        <taxon>Ostariophysi</taxon>
        <taxon>Characiformes</taxon>
        <taxon>Characoidei</taxon>
        <taxon>Acestrorhamphidae</taxon>
        <taxon>Acestrorhamphinae</taxon>
        <taxon>Astyanax</taxon>
    </lineage>
</organism>
<dbReference type="EMBL" id="JAICCE010000006">
    <property type="protein sequence ID" value="KAG9276264.1"/>
    <property type="molecule type" value="Genomic_DNA"/>
</dbReference>
<accession>A0A8T2LZA1</accession>
<name>A0A8T2LZA1_ASTMX</name>
<sequence>MSSGCCPSSVCLCEESVIRSGAVPEEETSDDEAPTNMDIALLKEQYNSIREKQKRETRVVCFRKAASNNEEISGKALVNVVPMRQARRSLMRQASLQDTHFDFVRDHESSPWRTHLGMYRRTCAAVDPNQHKHTKVKTSTGDSISSTSVGNGEHSVEITDSSGHLSEECEGVDDDKCQKDYSSEETRKFSAPEILTRRLSSSSSCRSNHSMTSAYHYPFPQLKSPRKSEAARRLGLYSSF</sequence>
<feature type="domain" description="TBC1" evidence="2">
    <location>
        <begin position="39"/>
        <end position="141"/>
    </location>
</feature>
<dbReference type="Proteomes" id="UP000752171">
    <property type="component" value="Unassembled WGS sequence"/>
</dbReference>
<protein>
    <recommendedName>
        <fullName evidence="2">TBC1 domain-containing protein</fullName>
    </recommendedName>
</protein>
<reference evidence="3 4" key="1">
    <citation type="submission" date="2021-07" db="EMBL/GenBank/DDBJ databases">
        <authorList>
            <person name="Imarazene B."/>
            <person name="Zahm M."/>
            <person name="Klopp C."/>
            <person name="Cabau C."/>
            <person name="Beille S."/>
            <person name="Jouanno E."/>
            <person name="Castinel A."/>
            <person name="Lluch J."/>
            <person name="Gil L."/>
            <person name="Kuchtly C."/>
            <person name="Lopez Roques C."/>
            <person name="Donnadieu C."/>
            <person name="Parrinello H."/>
            <person name="Journot L."/>
            <person name="Du K."/>
            <person name="Schartl M."/>
            <person name="Retaux S."/>
            <person name="Guiguen Y."/>
        </authorList>
    </citation>
    <scope>NUCLEOTIDE SEQUENCE [LARGE SCALE GENOMIC DNA]</scope>
    <source>
        <strain evidence="3">Pach_M1</strain>
        <tissue evidence="3">Testis</tissue>
    </source>
</reference>